<evidence type="ECO:0000256" key="3">
    <source>
        <dbReference type="ARBA" id="ARBA00022723"/>
    </source>
</evidence>
<keyword evidence="3" id="KW-0479">Metal-binding</keyword>
<reference evidence="6 7" key="1">
    <citation type="submission" date="2019-03" db="EMBL/GenBank/DDBJ databases">
        <title>Draft genome sequences of novel Actinobacteria.</title>
        <authorList>
            <person name="Sahin N."/>
            <person name="Ay H."/>
            <person name="Saygin H."/>
        </authorList>
    </citation>
    <scope>NUCLEOTIDE SEQUENCE [LARGE SCALE GENOMIC DNA]</scope>
    <source>
        <strain evidence="6 7">DSM 45941</strain>
    </source>
</reference>
<dbReference type="NCBIfam" id="NF040870">
    <property type="entry name" value="AztC"/>
    <property type="match status" value="1"/>
</dbReference>
<accession>A0A4V2YVG4</accession>
<proteinExistence type="inferred from homology"/>
<evidence type="ECO:0000313" key="6">
    <source>
        <dbReference type="EMBL" id="TDD81467.1"/>
    </source>
</evidence>
<keyword evidence="4" id="KW-0732">Signal</keyword>
<comment type="similarity">
    <text evidence="5">Belongs to the bacterial solute-binding protein 9 family.</text>
</comment>
<evidence type="ECO:0000256" key="2">
    <source>
        <dbReference type="ARBA" id="ARBA00022448"/>
    </source>
</evidence>
<dbReference type="GO" id="GO:0030001">
    <property type="term" value="P:metal ion transport"/>
    <property type="evidence" value="ECO:0007669"/>
    <property type="project" value="InterPro"/>
</dbReference>
<dbReference type="InterPro" id="IPR050492">
    <property type="entry name" value="Bact_metal-bind_prot9"/>
</dbReference>
<keyword evidence="2 5" id="KW-0813">Transport</keyword>
<dbReference type="InterPro" id="IPR006129">
    <property type="entry name" value="AdhesinB"/>
</dbReference>
<dbReference type="EMBL" id="SMKY01000077">
    <property type="protein sequence ID" value="TDD81467.1"/>
    <property type="molecule type" value="Genomic_DNA"/>
</dbReference>
<dbReference type="SUPFAM" id="SSF53807">
    <property type="entry name" value="Helical backbone' metal receptor"/>
    <property type="match status" value="1"/>
</dbReference>
<dbReference type="PANTHER" id="PTHR42953">
    <property type="entry name" value="HIGH-AFFINITY ZINC UPTAKE SYSTEM PROTEIN ZNUA-RELATED"/>
    <property type="match status" value="1"/>
</dbReference>
<dbReference type="InterPro" id="IPR047701">
    <property type="entry name" value="AztC-like"/>
</dbReference>
<dbReference type="AlphaFoldDB" id="A0A4V2YVG4"/>
<organism evidence="6 7">
    <name type="scientific">Actinomadura darangshiensis</name>
    <dbReference type="NCBI Taxonomy" id="705336"/>
    <lineage>
        <taxon>Bacteria</taxon>
        <taxon>Bacillati</taxon>
        <taxon>Actinomycetota</taxon>
        <taxon>Actinomycetes</taxon>
        <taxon>Streptosporangiales</taxon>
        <taxon>Thermomonosporaceae</taxon>
        <taxon>Actinomadura</taxon>
    </lineage>
</organism>
<sequence length="322" mass="33465">MVTAALPSQGAGPFSGRRHVARALMVLLLVLAGSATGCSAVGSQRSGVVVTTNILGDITRAIVGGQAEVTVLMKPNADPHSFGVSAQQAARIENAALLVHNGLGLEEGVARNVEAARDQGVPALSVGEGVDPITYIQGRTARQPDPHFWTDPVRVIGAIGLITAQVIEHVDGVDAGTVRANAAAYRDQVSALDAGMRMDFAEIPPGRRKLVTNHHVFGYLAQRYGFEVIGAVIPSGTTLASPSGSDLKSLADAVRRAGVSTVFADSSQPDRLAQVMAREAALRIRIVSLYSESLTGADGGAPTYLRMMRANADAISAGLATR</sequence>
<dbReference type="InterPro" id="IPR006128">
    <property type="entry name" value="Lipoprotein_PsaA-like"/>
</dbReference>
<evidence type="ECO:0000256" key="4">
    <source>
        <dbReference type="ARBA" id="ARBA00022729"/>
    </source>
</evidence>
<dbReference type="Gene3D" id="3.40.50.1980">
    <property type="entry name" value="Nitrogenase molybdenum iron protein domain"/>
    <property type="match status" value="2"/>
</dbReference>
<dbReference type="InterPro" id="IPR006127">
    <property type="entry name" value="ZnuA-like"/>
</dbReference>
<comment type="caution">
    <text evidence="6">The sequence shown here is derived from an EMBL/GenBank/DDBJ whole genome shotgun (WGS) entry which is preliminary data.</text>
</comment>
<dbReference type="GO" id="GO:0007155">
    <property type="term" value="P:cell adhesion"/>
    <property type="evidence" value="ECO:0007669"/>
    <property type="project" value="InterPro"/>
</dbReference>
<dbReference type="OrthoDB" id="9810636at2"/>
<dbReference type="GO" id="GO:0046872">
    <property type="term" value="F:metal ion binding"/>
    <property type="evidence" value="ECO:0007669"/>
    <property type="project" value="UniProtKB-KW"/>
</dbReference>
<evidence type="ECO:0000256" key="5">
    <source>
        <dbReference type="RuleBase" id="RU003512"/>
    </source>
</evidence>
<dbReference type="PRINTS" id="PR00690">
    <property type="entry name" value="ADHESNFAMILY"/>
</dbReference>
<dbReference type="GO" id="GO:0030313">
    <property type="term" value="C:cell envelope"/>
    <property type="evidence" value="ECO:0007669"/>
    <property type="project" value="UniProtKB-SubCell"/>
</dbReference>
<dbReference type="PRINTS" id="PR00691">
    <property type="entry name" value="ADHESINB"/>
</dbReference>
<gene>
    <name evidence="6" type="ORF">E1293_18535</name>
</gene>
<evidence type="ECO:0000256" key="1">
    <source>
        <dbReference type="ARBA" id="ARBA00004196"/>
    </source>
</evidence>
<evidence type="ECO:0000313" key="7">
    <source>
        <dbReference type="Proteomes" id="UP000295578"/>
    </source>
</evidence>
<comment type="subcellular location">
    <subcellularLocation>
        <location evidence="1">Cell envelope</location>
    </subcellularLocation>
</comment>
<dbReference type="PANTHER" id="PTHR42953:SF1">
    <property type="entry name" value="METAL-BINDING PROTEIN HI_0362-RELATED"/>
    <property type="match status" value="1"/>
</dbReference>
<protein>
    <submittedName>
        <fullName evidence="6">Zinc ABC transporter substrate-binding protein</fullName>
    </submittedName>
</protein>
<dbReference type="RefSeq" id="WP_132198675.1">
    <property type="nucleotide sequence ID" value="NZ_SMKY01000077.1"/>
</dbReference>
<name>A0A4V2YVG4_9ACTN</name>
<dbReference type="Pfam" id="PF01297">
    <property type="entry name" value="ZnuA"/>
    <property type="match status" value="1"/>
</dbReference>
<dbReference type="Proteomes" id="UP000295578">
    <property type="component" value="Unassembled WGS sequence"/>
</dbReference>
<keyword evidence="7" id="KW-1185">Reference proteome</keyword>